<feature type="region of interest" description="Disordered" evidence="1">
    <location>
        <begin position="827"/>
        <end position="849"/>
    </location>
</feature>
<feature type="compositionally biased region" description="Low complexity" evidence="1">
    <location>
        <begin position="827"/>
        <end position="846"/>
    </location>
</feature>
<keyword evidence="3" id="KW-1185">Reference proteome</keyword>
<protein>
    <submittedName>
        <fullName evidence="2">Uncharacterized protein</fullName>
    </submittedName>
</protein>
<evidence type="ECO:0000313" key="3">
    <source>
        <dbReference type="Proteomes" id="UP000799439"/>
    </source>
</evidence>
<comment type="caution">
    <text evidence="2">The sequence shown here is derived from an EMBL/GenBank/DDBJ whole genome shotgun (WGS) entry which is preliminary data.</text>
</comment>
<sequence length="985" mass="110923">MLSISTVDATGCTRLSFRSAARSSPRALVLRRISSEWKGRDKSERQPSNNARGNSLDLLVEQCQRPQPQKLDKRQTLSRVAEQYVLEISGRLTHGQESVMGSCLRRTSTLQKHLRSATISYCKHTGGHASGRSGSDLPHSLANLLSKTSYTATDLHEWVALLGKQNPVELLSSLQQAKRGLQLTVASSFSDTVQEPTPLSSAGRPIPLFILHELTARDRLEQSVLGAILEYLSVLSSKEQCFDLDPSRSVFAKDETNTSSLPTTSERLVTILELFSNLIYHVRHSWPALRKSVAKIFVNSLDKVCSDMLKQPNTDQDQIRAALGFCVNSFLHVLARASVREPFKDLELQESSQATILRFMANGRVPLELDRTGYRAIALIQLMQPKSPEERRWAKLKNLSWPPWKEDKTGMDAMIGPEHGISRAGKTLDQMCAAGYPDRAWERVARIYAGWDTDLSPTIQYRVLHDRFDEKDEIHHIWVARIRTTRTIREAWAGFLAYQDSVEKLHQMVCTTMLEKILREITRRKQEARDLDRRNSSSDNESDRPQDILPGDSLELSPPPPSAHLETYTRTEPPTLAEFLGFMSEQRVGMSDVALGFLLNLAHDFHSGKCLIEYRQDLASAFDTRWLWTNIAEKKLDRQLLRCLMTFFLRHPFQCNSIMTCNQGNVMVEGWKIHNQAIGLAIRLLRLRPGDQTHSLLLAVSLARAKPLTPIYHSKPSRESGLVTLPDTLVADRNYKHIKVNVDRLIAFKIIEEIESIRRAQHLSLTPQGLVENLHTAVAAGTSARSLLKHLSINPVHPSSFESLHTLASTTLTKLLSVRQNFFTSLAPASSSSSPTPNSSSAAASSDTHELRPLRLVPPMYALLNAAWTFIAADDFPGLLQLTQFMADHWPAVSKRIASERQGRRIFRYIMHSLRAGPMFGHRVVIPNDALDVRKETKERKSVAPGIEREIRRIVLGMKEKGCTEWEWPSVDEVSVCQVTVGMKI</sequence>
<dbReference type="EMBL" id="ML996089">
    <property type="protein sequence ID" value="KAF2150871.1"/>
    <property type="molecule type" value="Genomic_DNA"/>
</dbReference>
<proteinExistence type="predicted"/>
<gene>
    <name evidence="2" type="ORF">K461DRAFT_314792</name>
</gene>
<accession>A0A9P4IWE1</accession>
<reference evidence="2" key="1">
    <citation type="journal article" date="2020" name="Stud. Mycol.">
        <title>101 Dothideomycetes genomes: a test case for predicting lifestyles and emergence of pathogens.</title>
        <authorList>
            <person name="Haridas S."/>
            <person name="Albert R."/>
            <person name="Binder M."/>
            <person name="Bloem J."/>
            <person name="Labutti K."/>
            <person name="Salamov A."/>
            <person name="Andreopoulos B."/>
            <person name="Baker S."/>
            <person name="Barry K."/>
            <person name="Bills G."/>
            <person name="Bluhm B."/>
            <person name="Cannon C."/>
            <person name="Castanera R."/>
            <person name="Culley D."/>
            <person name="Daum C."/>
            <person name="Ezra D."/>
            <person name="Gonzalez J."/>
            <person name="Henrissat B."/>
            <person name="Kuo A."/>
            <person name="Liang C."/>
            <person name="Lipzen A."/>
            <person name="Lutzoni F."/>
            <person name="Magnuson J."/>
            <person name="Mondo S."/>
            <person name="Nolan M."/>
            <person name="Ohm R."/>
            <person name="Pangilinan J."/>
            <person name="Park H.-J."/>
            <person name="Ramirez L."/>
            <person name="Alfaro M."/>
            <person name="Sun H."/>
            <person name="Tritt A."/>
            <person name="Yoshinaga Y."/>
            <person name="Zwiers L.-H."/>
            <person name="Turgeon B."/>
            <person name="Goodwin S."/>
            <person name="Spatafora J."/>
            <person name="Crous P."/>
            <person name="Grigoriev I."/>
        </authorList>
    </citation>
    <scope>NUCLEOTIDE SEQUENCE</scope>
    <source>
        <strain evidence="2">CBS 260.36</strain>
    </source>
</reference>
<dbReference type="OrthoDB" id="410701at2759"/>
<dbReference type="AlphaFoldDB" id="A0A9P4IWE1"/>
<feature type="compositionally biased region" description="Basic and acidic residues" evidence="1">
    <location>
        <begin position="528"/>
        <end position="546"/>
    </location>
</feature>
<evidence type="ECO:0000313" key="2">
    <source>
        <dbReference type="EMBL" id="KAF2150871.1"/>
    </source>
</evidence>
<dbReference type="Proteomes" id="UP000799439">
    <property type="component" value="Unassembled WGS sequence"/>
</dbReference>
<feature type="region of interest" description="Disordered" evidence="1">
    <location>
        <begin position="528"/>
        <end position="567"/>
    </location>
</feature>
<name>A0A9P4IWE1_9PEZI</name>
<evidence type="ECO:0000256" key="1">
    <source>
        <dbReference type="SAM" id="MobiDB-lite"/>
    </source>
</evidence>
<organism evidence="2 3">
    <name type="scientific">Myriangium duriaei CBS 260.36</name>
    <dbReference type="NCBI Taxonomy" id="1168546"/>
    <lineage>
        <taxon>Eukaryota</taxon>
        <taxon>Fungi</taxon>
        <taxon>Dikarya</taxon>
        <taxon>Ascomycota</taxon>
        <taxon>Pezizomycotina</taxon>
        <taxon>Dothideomycetes</taxon>
        <taxon>Dothideomycetidae</taxon>
        <taxon>Myriangiales</taxon>
        <taxon>Myriangiaceae</taxon>
        <taxon>Myriangium</taxon>
    </lineage>
</organism>